<dbReference type="EMBL" id="CAKLDM010000002">
    <property type="protein sequence ID" value="CAH0540347.1"/>
    <property type="molecule type" value="Genomic_DNA"/>
</dbReference>
<evidence type="ECO:0000313" key="2">
    <source>
        <dbReference type="Proteomes" id="UP000838748"/>
    </source>
</evidence>
<evidence type="ECO:0000313" key="1">
    <source>
        <dbReference type="EMBL" id="CAH0540347.1"/>
    </source>
</evidence>
<comment type="caution">
    <text evidence="1">The sequence shown here is derived from an EMBL/GenBank/DDBJ whole genome shotgun (WGS) entry which is preliminary data.</text>
</comment>
<dbReference type="Proteomes" id="UP000838748">
    <property type="component" value="Unassembled WGS sequence"/>
</dbReference>
<sequence length="131" mass="14670">MDLQELNHVEFDYTSFLGASCDKEWTFLEAVNACVSTVRDNSWGNNKEVVNISPQERLWGAALRILSTRHSDESNLIALCDIAKSESISVLKLIMPYALSQTQLDNIKTKTGVEISKLASGVEDEFLIQFN</sequence>
<gene>
    <name evidence="1" type="ORF">VMF7928_02792</name>
</gene>
<protein>
    <submittedName>
        <fullName evidence="1">Uncharacterized protein</fullName>
    </submittedName>
</protein>
<reference evidence="1" key="1">
    <citation type="submission" date="2021-11" db="EMBL/GenBank/DDBJ databases">
        <authorList>
            <person name="Rodrigo-Torres L."/>
            <person name="Arahal R. D."/>
            <person name="Lucena T."/>
        </authorList>
    </citation>
    <scope>NUCLEOTIDE SEQUENCE</scope>
    <source>
        <strain evidence="1">CECT 7928</strain>
    </source>
</reference>
<accession>A0ABN8E4G1</accession>
<name>A0ABN8E4G1_9VIBR</name>
<organism evidence="1 2">
    <name type="scientific">Vibrio marisflavi CECT 7928</name>
    <dbReference type="NCBI Taxonomy" id="634439"/>
    <lineage>
        <taxon>Bacteria</taxon>
        <taxon>Pseudomonadati</taxon>
        <taxon>Pseudomonadota</taxon>
        <taxon>Gammaproteobacteria</taxon>
        <taxon>Vibrionales</taxon>
        <taxon>Vibrionaceae</taxon>
        <taxon>Vibrio</taxon>
    </lineage>
</organism>
<keyword evidence="2" id="KW-1185">Reference proteome</keyword>
<dbReference type="RefSeq" id="WP_237362328.1">
    <property type="nucleotide sequence ID" value="NZ_CAKLDM010000002.1"/>
</dbReference>
<proteinExistence type="predicted"/>